<proteinExistence type="predicted"/>
<evidence type="ECO:0000313" key="3">
    <source>
        <dbReference type="Proteomes" id="UP000015105"/>
    </source>
</evidence>
<dbReference type="Gramene" id="AET6Gv20443700.1">
    <property type="protein sequence ID" value="AET6Gv20443700.1"/>
    <property type="gene ID" value="AET6Gv20443700"/>
</dbReference>
<reference evidence="2" key="5">
    <citation type="journal article" date="2021" name="G3 (Bethesda)">
        <title>Aegilops tauschii genome assembly Aet v5.0 features greater sequence contiguity and improved annotation.</title>
        <authorList>
            <person name="Wang L."/>
            <person name="Zhu T."/>
            <person name="Rodriguez J.C."/>
            <person name="Deal K.R."/>
            <person name="Dubcovsky J."/>
            <person name="McGuire P.E."/>
            <person name="Lux T."/>
            <person name="Spannagl M."/>
            <person name="Mayer K.F.X."/>
            <person name="Baldrich P."/>
            <person name="Meyers B.C."/>
            <person name="Huo N."/>
            <person name="Gu Y.Q."/>
            <person name="Zhou H."/>
            <person name="Devos K.M."/>
            <person name="Bennetzen J.L."/>
            <person name="Unver T."/>
            <person name="Budak H."/>
            <person name="Gulick P.J."/>
            <person name="Galiba G."/>
            <person name="Kalapos B."/>
            <person name="Nelson D.R."/>
            <person name="Li P."/>
            <person name="You F.M."/>
            <person name="Luo M.C."/>
            <person name="Dvorak J."/>
        </authorList>
    </citation>
    <scope>NUCLEOTIDE SEQUENCE [LARGE SCALE GENOMIC DNA]</scope>
    <source>
        <strain evidence="2">cv. AL8/78</strain>
    </source>
</reference>
<evidence type="ECO:0000313" key="2">
    <source>
        <dbReference type="EnsemblPlants" id="AET6Gv20443700.1"/>
    </source>
</evidence>
<protein>
    <submittedName>
        <fullName evidence="2">Uncharacterized protein</fullName>
    </submittedName>
</protein>
<feature type="compositionally biased region" description="Low complexity" evidence="1">
    <location>
        <begin position="32"/>
        <end position="46"/>
    </location>
</feature>
<feature type="compositionally biased region" description="Pro residues" evidence="1">
    <location>
        <begin position="128"/>
        <end position="138"/>
    </location>
</feature>
<accession>A0A453NQ08</accession>
<feature type="region of interest" description="Disordered" evidence="1">
    <location>
        <begin position="1"/>
        <end position="65"/>
    </location>
</feature>
<keyword evidence="3" id="KW-1185">Reference proteome</keyword>
<feature type="compositionally biased region" description="Low complexity" evidence="1">
    <location>
        <begin position="8"/>
        <end position="23"/>
    </location>
</feature>
<feature type="compositionally biased region" description="Low complexity" evidence="1">
    <location>
        <begin position="139"/>
        <end position="149"/>
    </location>
</feature>
<dbReference type="AlphaFoldDB" id="A0A453NQ08"/>
<name>A0A453NQ08_AEGTS</name>
<reference evidence="3" key="2">
    <citation type="journal article" date="2017" name="Nat. Plants">
        <title>The Aegilops tauschii genome reveals multiple impacts of transposons.</title>
        <authorList>
            <person name="Zhao G."/>
            <person name="Zou C."/>
            <person name="Li K."/>
            <person name="Wang K."/>
            <person name="Li T."/>
            <person name="Gao L."/>
            <person name="Zhang X."/>
            <person name="Wang H."/>
            <person name="Yang Z."/>
            <person name="Liu X."/>
            <person name="Jiang W."/>
            <person name="Mao L."/>
            <person name="Kong X."/>
            <person name="Jiao Y."/>
            <person name="Jia J."/>
        </authorList>
    </citation>
    <scope>NUCLEOTIDE SEQUENCE [LARGE SCALE GENOMIC DNA]</scope>
    <source>
        <strain evidence="3">cv. AL8/78</strain>
    </source>
</reference>
<organism evidence="2 3">
    <name type="scientific">Aegilops tauschii subsp. strangulata</name>
    <name type="common">Goatgrass</name>
    <dbReference type="NCBI Taxonomy" id="200361"/>
    <lineage>
        <taxon>Eukaryota</taxon>
        <taxon>Viridiplantae</taxon>
        <taxon>Streptophyta</taxon>
        <taxon>Embryophyta</taxon>
        <taxon>Tracheophyta</taxon>
        <taxon>Spermatophyta</taxon>
        <taxon>Magnoliopsida</taxon>
        <taxon>Liliopsida</taxon>
        <taxon>Poales</taxon>
        <taxon>Poaceae</taxon>
        <taxon>BOP clade</taxon>
        <taxon>Pooideae</taxon>
        <taxon>Triticodae</taxon>
        <taxon>Triticeae</taxon>
        <taxon>Triticinae</taxon>
        <taxon>Aegilops</taxon>
    </lineage>
</organism>
<reference evidence="2" key="3">
    <citation type="journal article" date="2017" name="Nature">
        <title>Genome sequence of the progenitor of the wheat D genome Aegilops tauschii.</title>
        <authorList>
            <person name="Luo M.C."/>
            <person name="Gu Y.Q."/>
            <person name="Puiu D."/>
            <person name="Wang H."/>
            <person name="Twardziok S.O."/>
            <person name="Deal K.R."/>
            <person name="Huo N."/>
            <person name="Zhu T."/>
            <person name="Wang L."/>
            <person name="Wang Y."/>
            <person name="McGuire P.E."/>
            <person name="Liu S."/>
            <person name="Long H."/>
            <person name="Ramasamy R.K."/>
            <person name="Rodriguez J.C."/>
            <person name="Van S.L."/>
            <person name="Yuan L."/>
            <person name="Wang Z."/>
            <person name="Xia Z."/>
            <person name="Xiao L."/>
            <person name="Anderson O.D."/>
            <person name="Ouyang S."/>
            <person name="Liang Y."/>
            <person name="Zimin A.V."/>
            <person name="Pertea G."/>
            <person name="Qi P."/>
            <person name="Bennetzen J.L."/>
            <person name="Dai X."/>
            <person name="Dawson M.W."/>
            <person name="Muller H.G."/>
            <person name="Kugler K."/>
            <person name="Rivarola-Duarte L."/>
            <person name="Spannagl M."/>
            <person name="Mayer K.F.X."/>
            <person name="Lu F.H."/>
            <person name="Bevan M.W."/>
            <person name="Leroy P."/>
            <person name="Li P."/>
            <person name="You F.M."/>
            <person name="Sun Q."/>
            <person name="Liu Z."/>
            <person name="Lyons E."/>
            <person name="Wicker T."/>
            <person name="Salzberg S.L."/>
            <person name="Devos K.M."/>
            <person name="Dvorak J."/>
        </authorList>
    </citation>
    <scope>NUCLEOTIDE SEQUENCE [LARGE SCALE GENOMIC DNA]</scope>
    <source>
        <strain evidence="2">cv. AL8/78</strain>
    </source>
</reference>
<feature type="compositionally biased region" description="Low complexity" evidence="1">
    <location>
        <begin position="159"/>
        <end position="170"/>
    </location>
</feature>
<feature type="region of interest" description="Disordered" evidence="1">
    <location>
        <begin position="118"/>
        <end position="177"/>
    </location>
</feature>
<dbReference type="Proteomes" id="UP000015105">
    <property type="component" value="Chromosome 6D"/>
</dbReference>
<feature type="compositionally biased region" description="Low complexity" evidence="1">
    <location>
        <begin position="118"/>
        <end position="127"/>
    </location>
</feature>
<reference evidence="3" key="1">
    <citation type="journal article" date="2014" name="Science">
        <title>Ancient hybridizations among the ancestral genomes of bread wheat.</title>
        <authorList>
            <consortium name="International Wheat Genome Sequencing Consortium,"/>
            <person name="Marcussen T."/>
            <person name="Sandve S.R."/>
            <person name="Heier L."/>
            <person name="Spannagl M."/>
            <person name="Pfeifer M."/>
            <person name="Jakobsen K.S."/>
            <person name="Wulff B.B."/>
            <person name="Steuernagel B."/>
            <person name="Mayer K.F."/>
            <person name="Olsen O.A."/>
        </authorList>
    </citation>
    <scope>NUCLEOTIDE SEQUENCE [LARGE SCALE GENOMIC DNA]</scope>
    <source>
        <strain evidence="3">cv. AL8/78</strain>
    </source>
</reference>
<reference evidence="2" key="4">
    <citation type="submission" date="2019-03" db="UniProtKB">
        <authorList>
            <consortium name="EnsemblPlants"/>
        </authorList>
    </citation>
    <scope>IDENTIFICATION</scope>
</reference>
<evidence type="ECO:0000256" key="1">
    <source>
        <dbReference type="SAM" id="MobiDB-lite"/>
    </source>
</evidence>
<sequence length="223" mass="23126">ARVQRLDAAGSSTPRGGSSAARSSARHRHRPLSSSQSPGSQGPSLRSGRRCRRRPQGWVVAGRADRAAARLSWRAGAAPPSGPVAAPTMAWPAVAAVMSRRSSFRPFISAFGVPAPRSPYSPRGLLRPRPPSPTPPAAPATALGGTLPPRSVGTKGLDRPPLLGLPQGRPAWPRVGRGGDGSWPIVAAGPARPSIWPPLGFPVQPVNAPVPPPPHQHIHASPP</sequence>
<dbReference type="EnsemblPlants" id="AET6Gv20443700.1">
    <property type="protein sequence ID" value="AET6Gv20443700.1"/>
    <property type="gene ID" value="AET6Gv20443700"/>
</dbReference>